<evidence type="ECO:0000256" key="2">
    <source>
        <dbReference type="ARBA" id="ARBA00008017"/>
    </source>
</evidence>
<evidence type="ECO:0000313" key="10">
    <source>
        <dbReference type="EMBL" id="RXW31474.1"/>
    </source>
</evidence>
<dbReference type="InterPro" id="IPR049142">
    <property type="entry name" value="MS_channel_1st"/>
</dbReference>
<dbReference type="EMBL" id="PPCV01000008">
    <property type="protein sequence ID" value="RXW31474.1"/>
    <property type="molecule type" value="Genomic_DNA"/>
</dbReference>
<protein>
    <submittedName>
        <fullName evidence="10">Mechanosensitive ion channel family protein</fullName>
    </submittedName>
</protein>
<keyword evidence="4 7" id="KW-0812">Transmembrane</keyword>
<accession>A0A4Q2EGJ8</accession>
<evidence type="ECO:0000256" key="4">
    <source>
        <dbReference type="ARBA" id="ARBA00022692"/>
    </source>
</evidence>
<evidence type="ECO:0000256" key="6">
    <source>
        <dbReference type="ARBA" id="ARBA00023136"/>
    </source>
</evidence>
<evidence type="ECO:0000256" key="1">
    <source>
        <dbReference type="ARBA" id="ARBA00004651"/>
    </source>
</evidence>
<comment type="similarity">
    <text evidence="2">Belongs to the MscS (TC 1.A.23) family.</text>
</comment>
<feature type="transmembrane region" description="Helical" evidence="7">
    <location>
        <begin position="81"/>
        <end position="103"/>
    </location>
</feature>
<keyword evidence="3" id="KW-1003">Cell membrane</keyword>
<dbReference type="Pfam" id="PF21088">
    <property type="entry name" value="MS_channel_1st"/>
    <property type="match status" value="1"/>
</dbReference>
<dbReference type="SUPFAM" id="SSF82689">
    <property type="entry name" value="Mechanosensitive channel protein MscS (YggB), C-terminal domain"/>
    <property type="match status" value="1"/>
</dbReference>
<dbReference type="Gene3D" id="2.30.30.60">
    <property type="match status" value="1"/>
</dbReference>
<feature type="transmembrane region" description="Helical" evidence="7">
    <location>
        <begin position="12"/>
        <end position="30"/>
    </location>
</feature>
<comment type="caution">
    <text evidence="10">The sequence shown here is derived from an EMBL/GenBank/DDBJ whole genome shotgun (WGS) entry which is preliminary data.</text>
</comment>
<dbReference type="InterPro" id="IPR006685">
    <property type="entry name" value="MscS_channel_2nd"/>
</dbReference>
<keyword evidence="11" id="KW-1185">Reference proteome</keyword>
<evidence type="ECO:0000256" key="5">
    <source>
        <dbReference type="ARBA" id="ARBA00022989"/>
    </source>
</evidence>
<dbReference type="InterPro" id="IPR045276">
    <property type="entry name" value="YbiO_bact"/>
</dbReference>
<dbReference type="Gene3D" id="1.10.287.1260">
    <property type="match status" value="1"/>
</dbReference>
<sequence length="300" mass="31650">MTPLITATWPETAIEIGVVLLVAIVGRFILRRAIRTGVRASIKAGDHPEPTSSAATNRFLGKLSGALNGRHEARVKTVGSVLSNAVDVVLVVLVILTVLRILGVPLEPVLAASGIGGVALAFGAQSLVKDYISGILMIFEDQFGVGDLIDTGEVVGTVQEVGLRITKLVDSSGEVWFVRNGEITRVGNRSQGWSTATIDIPIAPNQNTTKAIEVLGTVVDKVFSDEQYADVLLEKPSVLGVNKVTPGVITLTILAKTAPDQQWAVRRDLLATSLSELQRAGIRAAPPEMIAASQPTPPAS</sequence>
<evidence type="ECO:0000259" key="9">
    <source>
        <dbReference type="Pfam" id="PF21088"/>
    </source>
</evidence>
<keyword evidence="5 7" id="KW-1133">Transmembrane helix</keyword>
<name>A0A4Q2EGJ8_9ACTN</name>
<evidence type="ECO:0000256" key="3">
    <source>
        <dbReference type="ARBA" id="ARBA00022475"/>
    </source>
</evidence>
<dbReference type="SUPFAM" id="SSF50182">
    <property type="entry name" value="Sm-like ribonucleoproteins"/>
    <property type="match status" value="1"/>
</dbReference>
<dbReference type="InterPro" id="IPR010920">
    <property type="entry name" value="LSM_dom_sf"/>
</dbReference>
<dbReference type="RefSeq" id="WP_129459359.1">
    <property type="nucleotide sequence ID" value="NZ_PPCV01000008.1"/>
</dbReference>
<dbReference type="InterPro" id="IPR011014">
    <property type="entry name" value="MscS_channel_TM-2"/>
</dbReference>
<dbReference type="Pfam" id="PF00924">
    <property type="entry name" value="MS_channel_2nd"/>
    <property type="match status" value="1"/>
</dbReference>
<proteinExistence type="inferred from homology"/>
<organism evidence="10 11">
    <name type="scientific">Propioniciclava flava</name>
    <dbReference type="NCBI Taxonomy" id="2072026"/>
    <lineage>
        <taxon>Bacteria</taxon>
        <taxon>Bacillati</taxon>
        <taxon>Actinomycetota</taxon>
        <taxon>Actinomycetes</taxon>
        <taxon>Propionibacteriales</taxon>
        <taxon>Propionibacteriaceae</taxon>
        <taxon>Propioniciclava</taxon>
    </lineage>
</organism>
<feature type="domain" description="Mechanosensitive ion channel MscS" evidence="8">
    <location>
        <begin position="127"/>
        <end position="188"/>
    </location>
</feature>
<evidence type="ECO:0000259" key="8">
    <source>
        <dbReference type="Pfam" id="PF00924"/>
    </source>
</evidence>
<dbReference type="GO" id="GO:0008381">
    <property type="term" value="F:mechanosensitive monoatomic ion channel activity"/>
    <property type="evidence" value="ECO:0007669"/>
    <property type="project" value="InterPro"/>
</dbReference>
<dbReference type="OrthoDB" id="4638917at2"/>
<dbReference type="InterPro" id="IPR011066">
    <property type="entry name" value="MscS_channel_C_sf"/>
</dbReference>
<gene>
    <name evidence="10" type="ORF">C1706_11370</name>
</gene>
<dbReference type="InterPro" id="IPR023408">
    <property type="entry name" value="MscS_beta-dom_sf"/>
</dbReference>
<dbReference type="AlphaFoldDB" id="A0A4Q2EGJ8"/>
<dbReference type="PANTHER" id="PTHR30460">
    <property type="entry name" value="MODERATE CONDUCTANCE MECHANOSENSITIVE CHANNEL YBIO"/>
    <property type="match status" value="1"/>
</dbReference>
<evidence type="ECO:0000313" key="11">
    <source>
        <dbReference type="Proteomes" id="UP000290624"/>
    </source>
</evidence>
<dbReference type="Gene3D" id="3.30.70.100">
    <property type="match status" value="1"/>
</dbReference>
<evidence type="ECO:0000256" key="7">
    <source>
        <dbReference type="SAM" id="Phobius"/>
    </source>
</evidence>
<dbReference type="Proteomes" id="UP000290624">
    <property type="component" value="Unassembled WGS sequence"/>
</dbReference>
<reference evidence="10 11" key="1">
    <citation type="submission" date="2018-01" db="EMBL/GenBank/DDBJ databases">
        <title>Lactibacter flavus gen. nov., sp. nov., a novel bacterium of the family Propionibacteriaceae isolated from raw milk and dairy products.</title>
        <authorList>
            <person name="Wenning M."/>
            <person name="Breitenwieser F."/>
            <person name="Huptas C."/>
            <person name="von Neubeck M."/>
            <person name="Busse H.-J."/>
            <person name="Scherer S."/>
        </authorList>
    </citation>
    <scope>NUCLEOTIDE SEQUENCE [LARGE SCALE GENOMIC DNA]</scope>
    <source>
        <strain evidence="10 11">VG341</strain>
    </source>
</reference>
<dbReference type="SUPFAM" id="SSF82861">
    <property type="entry name" value="Mechanosensitive channel protein MscS (YggB), transmembrane region"/>
    <property type="match status" value="1"/>
</dbReference>
<comment type="subcellular location">
    <subcellularLocation>
        <location evidence="1">Cell membrane</location>
        <topology evidence="1">Multi-pass membrane protein</topology>
    </subcellularLocation>
</comment>
<dbReference type="PANTHER" id="PTHR30460:SF0">
    <property type="entry name" value="MODERATE CONDUCTANCE MECHANOSENSITIVE CHANNEL YBIO"/>
    <property type="match status" value="1"/>
</dbReference>
<feature type="domain" description="Mechanosensitive ion channel transmembrane helices 2/3" evidence="9">
    <location>
        <begin position="88"/>
        <end position="125"/>
    </location>
</feature>
<feature type="transmembrane region" description="Helical" evidence="7">
    <location>
        <begin position="109"/>
        <end position="128"/>
    </location>
</feature>
<keyword evidence="6 7" id="KW-0472">Membrane</keyword>
<dbReference type="FunFam" id="2.30.30.60:FF:000001">
    <property type="entry name" value="MscS Mechanosensitive ion channel"/>
    <property type="match status" value="1"/>
</dbReference>
<dbReference type="GO" id="GO:0005886">
    <property type="term" value="C:plasma membrane"/>
    <property type="evidence" value="ECO:0007669"/>
    <property type="project" value="UniProtKB-SubCell"/>
</dbReference>